<evidence type="ECO:0000256" key="2">
    <source>
        <dbReference type="ARBA" id="ARBA00014898"/>
    </source>
</evidence>
<keyword evidence="13" id="KW-1185">Reference proteome</keyword>
<gene>
    <name evidence="12" type="ORF">EDC56_0566</name>
</gene>
<dbReference type="InterPro" id="IPR006073">
    <property type="entry name" value="GTP-bd"/>
</dbReference>
<evidence type="ECO:0000256" key="8">
    <source>
        <dbReference type="PIRNR" id="PIRNR006230"/>
    </source>
</evidence>
<evidence type="ECO:0000256" key="10">
    <source>
        <dbReference type="SAM" id="MobiDB-lite"/>
    </source>
</evidence>
<dbReference type="AlphaFoldDB" id="A0A3N2DZ14"/>
<dbReference type="GO" id="GO:0006412">
    <property type="term" value="P:translation"/>
    <property type="evidence" value="ECO:0007669"/>
    <property type="project" value="TreeGrafter"/>
</dbReference>
<accession>A0A3N2DZ14</accession>
<dbReference type="GO" id="GO:0005525">
    <property type="term" value="F:GTP binding"/>
    <property type="evidence" value="ECO:0007669"/>
    <property type="project" value="UniProtKB-KW"/>
</dbReference>
<protein>
    <recommendedName>
        <fullName evidence="2 8">Ribosome biogenesis GTPase A</fullName>
    </recommendedName>
</protein>
<dbReference type="OrthoDB" id="9779790at2"/>
<keyword evidence="4 8" id="KW-0547">Nucleotide-binding</keyword>
<evidence type="ECO:0000256" key="1">
    <source>
        <dbReference type="ARBA" id="ARBA00004496"/>
    </source>
</evidence>
<dbReference type="PROSITE" id="PS51721">
    <property type="entry name" value="G_CP"/>
    <property type="match status" value="1"/>
</dbReference>
<dbReference type="GO" id="GO:0005737">
    <property type="term" value="C:cytoplasm"/>
    <property type="evidence" value="ECO:0007669"/>
    <property type="project" value="UniProtKB-SubCell"/>
</dbReference>
<evidence type="ECO:0000256" key="4">
    <source>
        <dbReference type="ARBA" id="ARBA00022741"/>
    </source>
</evidence>
<dbReference type="Pfam" id="PF01926">
    <property type="entry name" value="MMR_HSR1"/>
    <property type="match status" value="1"/>
</dbReference>
<keyword evidence="3 8" id="KW-0963">Cytoplasm</keyword>
<keyword evidence="7 8" id="KW-0342">GTP-binding</keyword>
<evidence type="ECO:0000313" key="12">
    <source>
        <dbReference type="EMBL" id="ROS05044.1"/>
    </source>
</evidence>
<evidence type="ECO:0000259" key="11">
    <source>
        <dbReference type="PROSITE" id="PS51721"/>
    </source>
</evidence>
<comment type="similarity">
    <text evidence="8">Belongs to the TRAFAC class YlqF/YawG GTPase family. MTG1 subfamily.</text>
</comment>
<dbReference type="GO" id="GO:0003723">
    <property type="term" value="F:RNA binding"/>
    <property type="evidence" value="ECO:0007669"/>
    <property type="project" value="UniProtKB-KW"/>
</dbReference>
<evidence type="ECO:0000256" key="7">
    <source>
        <dbReference type="ARBA" id="ARBA00023134"/>
    </source>
</evidence>
<dbReference type="Gene3D" id="3.40.50.300">
    <property type="entry name" value="P-loop containing nucleotide triphosphate hydrolases"/>
    <property type="match status" value="1"/>
</dbReference>
<dbReference type="PIRSF" id="PIRSF006230">
    <property type="entry name" value="MG442"/>
    <property type="match status" value="1"/>
</dbReference>
<feature type="binding site" evidence="9">
    <location>
        <begin position="125"/>
        <end position="130"/>
    </location>
    <ligand>
        <name>GTP</name>
        <dbReference type="ChEBI" id="CHEBI:37565"/>
    </ligand>
</feature>
<feature type="region of interest" description="Disordered" evidence="10">
    <location>
        <begin position="296"/>
        <end position="315"/>
    </location>
</feature>
<feature type="binding site" evidence="9">
    <location>
        <position position="169"/>
    </location>
    <ligand>
        <name>GTP</name>
        <dbReference type="ChEBI" id="CHEBI:37565"/>
    </ligand>
</feature>
<dbReference type="GO" id="GO:0003924">
    <property type="term" value="F:GTPase activity"/>
    <property type="evidence" value="ECO:0007669"/>
    <property type="project" value="TreeGrafter"/>
</dbReference>
<evidence type="ECO:0000256" key="5">
    <source>
        <dbReference type="ARBA" id="ARBA00022801"/>
    </source>
</evidence>
<dbReference type="PANTHER" id="PTHR45782:SF4">
    <property type="entry name" value="MITOCHONDRIAL RIBOSOME-ASSOCIATED GTPASE 1"/>
    <property type="match status" value="1"/>
</dbReference>
<dbReference type="SUPFAM" id="SSF52540">
    <property type="entry name" value="P-loop containing nucleoside triphosphate hydrolases"/>
    <property type="match status" value="1"/>
</dbReference>
<feature type="binding site" evidence="9">
    <location>
        <begin position="58"/>
        <end position="61"/>
    </location>
    <ligand>
        <name>GTP</name>
        <dbReference type="ChEBI" id="CHEBI:37565"/>
    </ligand>
</feature>
<feature type="compositionally biased region" description="Basic residues" evidence="10">
    <location>
        <begin position="305"/>
        <end position="315"/>
    </location>
</feature>
<comment type="function">
    <text evidence="8">Required for a late step of 50S ribosomal subunit assembly. Has GTPase activity.</text>
</comment>
<comment type="caution">
    <text evidence="12">The sequence shown here is derived from an EMBL/GenBank/DDBJ whole genome shotgun (WGS) entry which is preliminary data.</text>
</comment>
<evidence type="ECO:0000256" key="9">
    <source>
        <dbReference type="PIRSR" id="PIRSR006230-1"/>
    </source>
</evidence>
<dbReference type="RefSeq" id="WP_123710991.1">
    <property type="nucleotide sequence ID" value="NZ_RKHR01000003.1"/>
</dbReference>
<dbReference type="Proteomes" id="UP000275394">
    <property type="component" value="Unassembled WGS sequence"/>
</dbReference>
<dbReference type="EMBL" id="RKHR01000003">
    <property type="protein sequence ID" value="ROS05044.1"/>
    <property type="molecule type" value="Genomic_DNA"/>
</dbReference>
<dbReference type="InterPro" id="IPR023179">
    <property type="entry name" value="GTP-bd_ortho_bundle_sf"/>
</dbReference>
<evidence type="ECO:0000256" key="3">
    <source>
        <dbReference type="ARBA" id="ARBA00022490"/>
    </source>
</evidence>
<dbReference type="InterPro" id="IPR016478">
    <property type="entry name" value="GTPase_MTG1"/>
</dbReference>
<dbReference type="InterPro" id="IPR027417">
    <property type="entry name" value="P-loop_NTPase"/>
</dbReference>
<dbReference type="PANTHER" id="PTHR45782">
    <property type="entry name" value="MITOCHONDRIAL RIBOSOME-ASSOCIATED GTPASE 1"/>
    <property type="match status" value="1"/>
</dbReference>
<comment type="subcellular location">
    <subcellularLocation>
        <location evidence="1 8">Cytoplasm</location>
    </subcellularLocation>
</comment>
<dbReference type="InterPro" id="IPR030378">
    <property type="entry name" value="G_CP_dom"/>
</dbReference>
<feature type="domain" description="CP-type G" evidence="11">
    <location>
        <begin position="14"/>
        <end position="173"/>
    </location>
</feature>
<dbReference type="FunFam" id="3.40.50.300:FF:000590">
    <property type="entry name" value="Ribosome biogenesis GTPase A"/>
    <property type="match status" value="1"/>
</dbReference>
<keyword evidence="5" id="KW-0378">Hydrolase</keyword>
<proteinExistence type="inferred from homology"/>
<sequence>MAINWYPGHMHKAQKQIREILPLVDIIIEVVDARLPYSSENPLITEIRGDKPVIKVLNKADLADPEATEQWLSYFAKQRTMRTLAITTKDLSACKQIPAIIREMIPNKGHTVTKPINAMIAGIPNVGKSTLINILAERQIAKTGNEPAVTKAQQRINLKDGIVLYDTPGILWPKIENPNSGYRLAMTGAIKDTAMEYEDVALYTCEYLLKEYPEAICKRYQLEEIPKTDFELLEAIGAKRGAKQAGGRINLHKASEVVLHELRSATLGRITVEKPQYIASEEAAVAAEIQRKADAKQARLDKANRGRRNAKSQKK</sequence>
<dbReference type="InterPro" id="IPR019991">
    <property type="entry name" value="GTP-bd_ribosome_bgen"/>
</dbReference>
<dbReference type="CDD" id="cd01856">
    <property type="entry name" value="YlqF"/>
    <property type="match status" value="1"/>
</dbReference>
<name>A0A3N2DZ14_9GAMM</name>
<evidence type="ECO:0000256" key="6">
    <source>
        <dbReference type="ARBA" id="ARBA00022884"/>
    </source>
</evidence>
<organism evidence="12 13">
    <name type="scientific">Sinobacterium caligoides</name>
    <dbReference type="NCBI Taxonomy" id="933926"/>
    <lineage>
        <taxon>Bacteria</taxon>
        <taxon>Pseudomonadati</taxon>
        <taxon>Pseudomonadota</taxon>
        <taxon>Gammaproteobacteria</taxon>
        <taxon>Cellvibrionales</taxon>
        <taxon>Spongiibacteraceae</taxon>
        <taxon>Sinobacterium</taxon>
    </lineage>
</organism>
<evidence type="ECO:0000313" key="13">
    <source>
        <dbReference type="Proteomes" id="UP000275394"/>
    </source>
</evidence>
<dbReference type="Gene3D" id="1.10.1580.10">
    <property type="match status" value="1"/>
</dbReference>
<keyword evidence="6" id="KW-0694">RNA-binding</keyword>
<reference evidence="12 13" key="1">
    <citation type="submission" date="2018-11" db="EMBL/GenBank/DDBJ databases">
        <title>Genomic Encyclopedia of Type Strains, Phase IV (KMG-IV): sequencing the most valuable type-strain genomes for metagenomic binning, comparative biology and taxonomic classification.</title>
        <authorList>
            <person name="Goeker M."/>
        </authorList>
    </citation>
    <scope>NUCLEOTIDE SEQUENCE [LARGE SCALE GENOMIC DNA]</scope>
    <source>
        <strain evidence="12 13">DSM 100316</strain>
    </source>
</reference>
<dbReference type="FunFam" id="1.10.1580.10:FF:000003">
    <property type="entry name" value="Ribosome biogenesis GTPase A"/>
    <property type="match status" value="1"/>
</dbReference>
<dbReference type="NCBIfam" id="TIGR03596">
    <property type="entry name" value="GTPase_YlqF"/>
    <property type="match status" value="1"/>
</dbReference>